<comment type="caution">
    <text evidence="4">The sequence shown here is derived from an EMBL/GenBank/DDBJ whole genome shotgun (WGS) entry which is preliminary data.</text>
</comment>
<accession>M8D7D3</accession>
<dbReference type="RefSeq" id="WP_003389185.1">
    <property type="nucleotide sequence ID" value="NZ_APBN01000005.1"/>
</dbReference>
<feature type="signal peptide" evidence="2">
    <location>
        <begin position="1"/>
        <end position="24"/>
    </location>
</feature>
<dbReference type="PROSITE" id="PS51272">
    <property type="entry name" value="SLH"/>
    <property type="match status" value="2"/>
</dbReference>
<feature type="domain" description="SLH" evidence="3">
    <location>
        <begin position="705"/>
        <end position="766"/>
    </location>
</feature>
<gene>
    <name evidence="4" type="ORF">I532_14888</name>
</gene>
<feature type="domain" description="SLH" evidence="3">
    <location>
        <begin position="642"/>
        <end position="704"/>
    </location>
</feature>
<feature type="region of interest" description="Disordered" evidence="1">
    <location>
        <begin position="297"/>
        <end position="325"/>
    </location>
</feature>
<feature type="chain" id="PRO_5004094795" description="SLH domain-containing protein" evidence="2">
    <location>
        <begin position="25"/>
        <end position="768"/>
    </location>
</feature>
<evidence type="ECO:0000256" key="2">
    <source>
        <dbReference type="SAM" id="SignalP"/>
    </source>
</evidence>
<evidence type="ECO:0000313" key="5">
    <source>
        <dbReference type="Proteomes" id="UP000012081"/>
    </source>
</evidence>
<evidence type="ECO:0000313" key="4">
    <source>
        <dbReference type="EMBL" id="EMT52139.1"/>
    </source>
</evidence>
<keyword evidence="2" id="KW-0732">Signal</keyword>
<evidence type="ECO:0000259" key="3">
    <source>
        <dbReference type="PROSITE" id="PS51272"/>
    </source>
</evidence>
<dbReference type="STRING" id="1300222.I532_14888"/>
<protein>
    <recommendedName>
        <fullName evidence="3">SLH domain-containing protein</fullName>
    </recommendedName>
</protein>
<dbReference type="OrthoDB" id="2473368at2"/>
<dbReference type="PATRIC" id="fig|1300222.3.peg.3112"/>
<sequence length="768" mass="84755">MKTLLVRSGSILLTASLLAPGSLAYGETRAALPADANAASAASPAMPASKGSAGQPASAQSGKAKISKDAAMKIAGKFVSTAGLELNNVSFRSADPWRAFPEWTFYWVKKSKNDAEIEHSYSVGINADTGELTSFSSYNRNASKPDYANRISYDDARKKAEEFFSANVPSKWKETRLYHDDQPVQKTPLNADASYAFRFVRLVDDIPFPDNSVDITVDSSGKVTNYSVSWNDDVTFESPGKMISSEEAAELFQKALKPTLSYVVPWEAQGENRDKPILAYDNPFKLFLDGSDGTLLTPQLKPAKPEEEPVPASSKPLSPRNAGKPLSQDAAVSLVDQVFGLKGYALRSANYSESDHRSNRPVWNLDFENKEKQVFASAAVDAITGDVYSFYTNLPDTLKAAATKQETNPKAIEKRAVEDLKKFAPTWANRLYLDPPQEETGEQQPDTSYTVRFLRLVNGIAAASGSAHLIYDKKSGELMSFNLDFGRESYPSRLGDHISADKAAEAWLKEAKPEAVYMLEQLPVKPLEQKGGVEIAPLPERKAKLVYRMTTTPLEQGYFLDAVSGEWRSTATGKTIELHRTPPSDLDGHKAEKELLLMYEYDALSLVDGKIMPEKEITRGEMIEMLMISLNQGRMFGISLERKASFADVANTSRYFAAVEAAVDRGLLDKNASSLRPDEKITREELADMLVRALGYRKLADYSDMFQSDLTDIAKSKNRGAIVIVTSLGIMKSGQEFHPEDTVSRADAAIAFSRFLEVRSKLDENPRF</sequence>
<dbReference type="InterPro" id="IPR001119">
    <property type="entry name" value="SLH_dom"/>
</dbReference>
<name>M8D7D3_9BACL</name>
<organism evidence="4 5">
    <name type="scientific">Brevibacillus borstelensis AK1</name>
    <dbReference type="NCBI Taxonomy" id="1300222"/>
    <lineage>
        <taxon>Bacteria</taxon>
        <taxon>Bacillati</taxon>
        <taxon>Bacillota</taxon>
        <taxon>Bacilli</taxon>
        <taxon>Bacillales</taxon>
        <taxon>Paenibacillaceae</taxon>
        <taxon>Brevibacillus</taxon>
    </lineage>
</organism>
<proteinExistence type="predicted"/>
<feature type="compositionally biased region" description="Low complexity" evidence="1">
    <location>
        <begin position="43"/>
        <end position="53"/>
    </location>
</feature>
<dbReference type="InterPro" id="IPR032599">
    <property type="entry name" value="YcdB/YcdC_rep_domain"/>
</dbReference>
<feature type="region of interest" description="Disordered" evidence="1">
    <location>
        <begin position="43"/>
        <end position="62"/>
    </location>
</feature>
<reference evidence="4 5" key="1">
    <citation type="submission" date="2013-03" db="EMBL/GenBank/DDBJ databases">
        <title>Assembly of a new bacterial strain Brevibacillus borstelensis AK1.</title>
        <authorList>
            <person name="Rajan I."/>
            <person name="PoliReddy D."/>
            <person name="Sugumar T."/>
            <person name="Rathinam K."/>
            <person name="Alqarawi S."/>
            <person name="Khalil A.B."/>
            <person name="Sivakumar N."/>
        </authorList>
    </citation>
    <scope>NUCLEOTIDE SEQUENCE [LARGE SCALE GENOMIC DNA]</scope>
    <source>
        <strain evidence="4 5">AK1</strain>
    </source>
</reference>
<keyword evidence="5" id="KW-1185">Reference proteome</keyword>
<evidence type="ECO:0000256" key="1">
    <source>
        <dbReference type="SAM" id="MobiDB-lite"/>
    </source>
</evidence>
<dbReference type="AlphaFoldDB" id="M8D7D3"/>
<dbReference type="Pfam" id="PF16244">
    <property type="entry name" value="DUF4901"/>
    <property type="match status" value="1"/>
</dbReference>
<dbReference type="Pfam" id="PF00395">
    <property type="entry name" value="SLH"/>
    <property type="match status" value="2"/>
</dbReference>
<dbReference type="EMBL" id="APBN01000005">
    <property type="protein sequence ID" value="EMT52139.1"/>
    <property type="molecule type" value="Genomic_DNA"/>
</dbReference>
<dbReference type="Proteomes" id="UP000012081">
    <property type="component" value="Unassembled WGS sequence"/>
</dbReference>